<comment type="caution">
    <text evidence="14">The sequence shown here is derived from an EMBL/GenBank/DDBJ whole genome shotgun (WGS) entry which is preliminary data.</text>
</comment>
<dbReference type="PANTHER" id="PTHR31528">
    <property type="entry name" value="4-AMINO-5-HYDROXYMETHYL-2-METHYLPYRIMIDINE PHOSPHATE SYNTHASE THI11-RELATED"/>
    <property type="match status" value="1"/>
</dbReference>
<evidence type="ECO:0000256" key="11">
    <source>
        <dbReference type="ARBA" id="ARBA00048179"/>
    </source>
</evidence>
<evidence type="ECO:0000256" key="6">
    <source>
        <dbReference type="ARBA" id="ARBA00022723"/>
    </source>
</evidence>
<dbReference type="SUPFAM" id="SSF53850">
    <property type="entry name" value="Periplasmic binding protein-like II"/>
    <property type="match status" value="1"/>
</dbReference>
<comment type="similarity">
    <text evidence="3">Belongs to the NMT1/THI5 family.</text>
</comment>
<dbReference type="Pfam" id="PF09084">
    <property type="entry name" value="NMT1"/>
    <property type="match status" value="1"/>
</dbReference>
<dbReference type="PANTHER" id="PTHR31528:SF1">
    <property type="entry name" value="4-AMINO-5-HYDROXYMETHYL-2-METHYLPYRIMIDINE PHOSPHATE SYNTHASE THI11-RELATED"/>
    <property type="match status" value="1"/>
</dbReference>
<evidence type="ECO:0000256" key="1">
    <source>
        <dbReference type="ARBA" id="ARBA00003469"/>
    </source>
</evidence>
<dbReference type="AlphaFoldDB" id="A0AAE3ZLA8"/>
<evidence type="ECO:0000313" key="15">
    <source>
        <dbReference type="Proteomes" id="UP001183629"/>
    </source>
</evidence>
<organism evidence="14 15">
    <name type="scientific">Catenuloplanes niger</name>
    <dbReference type="NCBI Taxonomy" id="587534"/>
    <lineage>
        <taxon>Bacteria</taxon>
        <taxon>Bacillati</taxon>
        <taxon>Actinomycetota</taxon>
        <taxon>Actinomycetes</taxon>
        <taxon>Micromonosporales</taxon>
        <taxon>Micromonosporaceae</taxon>
        <taxon>Catenuloplanes</taxon>
    </lineage>
</organism>
<keyword evidence="7" id="KW-0663">Pyridoxal phosphate</keyword>
<keyword evidence="9" id="KW-0408">Iron</keyword>
<dbReference type="GO" id="GO:0046872">
    <property type="term" value="F:metal ion binding"/>
    <property type="evidence" value="ECO:0007669"/>
    <property type="project" value="UniProtKB-KW"/>
</dbReference>
<keyword evidence="12" id="KW-0732">Signal</keyword>
<keyword evidence="5" id="KW-0808">Transferase</keyword>
<comment type="pathway">
    <text evidence="2">Cofactor biosynthesis; thiamine diphosphate biosynthesis.</text>
</comment>
<dbReference type="Gene3D" id="3.40.190.10">
    <property type="entry name" value="Periplasmic binding protein-like II"/>
    <property type="match status" value="2"/>
</dbReference>
<dbReference type="Proteomes" id="UP001183629">
    <property type="component" value="Unassembled WGS sequence"/>
</dbReference>
<comment type="function">
    <text evidence="1">Responsible for the formation of the pyrimidine heterocycle in the thiamine biosynthesis pathway. Catalyzes the formation of hydroxymethylpyrimidine phosphate (HMP-P) from histidine and pyridoxal phosphate (PLP). The protein uses PLP and the active site histidine to form HMP-P, generating an inactive enzyme. The enzyme can only undergo a single turnover, which suggests it is a suicide enzyme.</text>
</comment>
<dbReference type="InterPro" id="IPR027939">
    <property type="entry name" value="NMT1/THI5"/>
</dbReference>
<gene>
    <name evidence="14" type="ORF">J2S44_001686</name>
</gene>
<evidence type="ECO:0000256" key="8">
    <source>
        <dbReference type="ARBA" id="ARBA00022977"/>
    </source>
</evidence>
<reference evidence="14 15" key="1">
    <citation type="submission" date="2023-07" db="EMBL/GenBank/DDBJ databases">
        <title>Sequencing the genomes of 1000 actinobacteria strains.</title>
        <authorList>
            <person name="Klenk H.-P."/>
        </authorList>
    </citation>
    <scope>NUCLEOTIDE SEQUENCE [LARGE SCALE GENOMIC DNA]</scope>
    <source>
        <strain evidence="14 15">DSM 44711</strain>
    </source>
</reference>
<keyword evidence="15" id="KW-1185">Reference proteome</keyword>
<evidence type="ECO:0000256" key="9">
    <source>
        <dbReference type="ARBA" id="ARBA00023004"/>
    </source>
</evidence>
<dbReference type="RefSeq" id="WP_310410445.1">
    <property type="nucleotide sequence ID" value="NZ_JAVDYC010000001.1"/>
</dbReference>
<protein>
    <recommendedName>
        <fullName evidence="10">Thiamine pyrimidine synthase</fullName>
    </recommendedName>
</protein>
<dbReference type="InterPro" id="IPR015168">
    <property type="entry name" value="SsuA/THI5"/>
</dbReference>
<feature type="chain" id="PRO_5042254291" description="Thiamine pyrimidine synthase" evidence="12">
    <location>
        <begin position="26"/>
        <end position="333"/>
    </location>
</feature>
<evidence type="ECO:0000256" key="12">
    <source>
        <dbReference type="SAM" id="SignalP"/>
    </source>
</evidence>
<evidence type="ECO:0000256" key="7">
    <source>
        <dbReference type="ARBA" id="ARBA00022898"/>
    </source>
</evidence>
<dbReference type="PROSITE" id="PS51257">
    <property type="entry name" value="PROKAR_LIPOPROTEIN"/>
    <property type="match status" value="1"/>
</dbReference>
<evidence type="ECO:0000256" key="5">
    <source>
        <dbReference type="ARBA" id="ARBA00022679"/>
    </source>
</evidence>
<feature type="domain" description="SsuA/THI5-like" evidence="13">
    <location>
        <begin position="51"/>
        <end position="259"/>
    </location>
</feature>
<keyword evidence="6" id="KW-0479">Metal-binding</keyword>
<name>A0AAE3ZLA8_9ACTN</name>
<proteinExistence type="inferred from homology"/>
<sequence>MGRSRIVSILLVAVLLAAGCQNPGADEDDGSLRRIVYLTAFGATGRDAFAWVAQEKGYFRDAGLDVEIRLGAALSDNMRTLAAGRADFMNSDLIGGVISAGQGTFTGFRVFAAIHQQSLVSIVTPADGPIKKPADLAGKRLGAATASVNQVLFPAYAKATGLDPAGVTWVNAAPAQVPALLASGRVDALCTFLIGRPGIEAAAGKQMTVLPFSDALPDTFGNALTTSASLAESDPDLVRRFRDAALRGLADTLADPRAAAELLHERNPASTVAAAEGEITLMAPLTTPTGGGPLGSIDRDRLTRAIAMLTDAGLFAPGLTADEVVAFPLTPGS</sequence>
<accession>A0AAE3ZLA8</accession>
<dbReference type="GO" id="GO:0009228">
    <property type="term" value="P:thiamine biosynthetic process"/>
    <property type="evidence" value="ECO:0007669"/>
    <property type="project" value="UniProtKB-KW"/>
</dbReference>
<evidence type="ECO:0000256" key="4">
    <source>
        <dbReference type="ARBA" id="ARBA00011738"/>
    </source>
</evidence>
<comment type="catalytic activity">
    <reaction evidence="11">
        <text>N(6)-(pyridoxal phosphate)-L-lysyl-[4-amino-5-hydroxymethyl-2-methylpyrimidine phosphate synthase] + L-histidyl-[4-amino-5-hydroxymethyl-2-methylpyrimidine phosphate synthase] + 2 Fe(3+) + 4 H2O = L-lysyl-[4-amino-5-hydroxymethyl-2-methylpyrimidine phosphate synthase] + (2S)-2-amino-5-hydroxy-4-oxopentanoyl-[4-amino-5-hydroxymethyl-2-methylpyrimidine phosphate synthase] + 4-amino-2-methyl-5-(phosphooxymethyl)pyrimidine + 3-oxopropanoate + 2 Fe(2+) + 2 H(+)</text>
        <dbReference type="Rhea" id="RHEA:65756"/>
        <dbReference type="Rhea" id="RHEA-COMP:16892"/>
        <dbReference type="Rhea" id="RHEA-COMP:16893"/>
        <dbReference type="Rhea" id="RHEA-COMP:16894"/>
        <dbReference type="Rhea" id="RHEA-COMP:16895"/>
        <dbReference type="ChEBI" id="CHEBI:15377"/>
        <dbReference type="ChEBI" id="CHEBI:15378"/>
        <dbReference type="ChEBI" id="CHEBI:29033"/>
        <dbReference type="ChEBI" id="CHEBI:29034"/>
        <dbReference type="ChEBI" id="CHEBI:29969"/>
        <dbReference type="ChEBI" id="CHEBI:29979"/>
        <dbReference type="ChEBI" id="CHEBI:33190"/>
        <dbReference type="ChEBI" id="CHEBI:58354"/>
        <dbReference type="ChEBI" id="CHEBI:143915"/>
        <dbReference type="ChEBI" id="CHEBI:157692"/>
    </reaction>
    <physiologicalReaction direction="left-to-right" evidence="11">
        <dbReference type="Rhea" id="RHEA:65757"/>
    </physiologicalReaction>
</comment>
<comment type="subunit">
    <text evidence="4">Homodimer.</text>
</comment>
<evidence type="ECO:0000256" key="10">
    <source>
        <dbReference type="ARBA" id="ARBA00033171"/>
    </source>
</evidence>
<evidence type="ECO:0000313" key="14">
    <source>
        <dbReference type="EMBL" id="MDR7321436.1"/>
    </source>
</evidence>
<evidence type="ECO:0000256" key="3">
    <source>
        <dbReference type="ARBA" id="ARBA00009406"/>
    </source>
</evidence>
<evidence type="ECO:0000259" key="13">
    <source>
        <dbReference type="Pfam" id="PF09084"/>
    </source>
</evidence>
<keyword evidence="8" id="KW-0784">Thiamine biosynthesis</keyword>
<dbReference type="EMBL" id="JAVDYC010000001">
    <property type="protein sequence ID" value="MDR7321436.1"/>
    <property type="molecule type" value="Genomic_DNA"/>
</dbReference>
<dbReference type="GO" id="GO:0016740">
    <property type="term" value="F:transferase activity"/>
    <property type="evidence" value="ECO:0007669"/>
    <property type="project" value="UniProtKB-KW"/>
</dbReference>
<feature type="signal peptide" evidence="12">
    <location>
        <begin position="1"/>
        <end position="25"/>
    </location>
</feature>
<evidence type="ECO:0000256" key="2">
    <source>
        <dbReference type="ARBA" id="ARBA00004948"/>
    </source>
</evidence>